<dbReference type="SUPFAM" id="SSF81301">
    <property type="entry name" value="Nucleotidyltransferase"/>
    <property type="match status" value="1"/>
</dbReference>
<dbReference type="InterPro" id="IPR043519">
    <property type="entry name" value="NT_sf"/>
</dbReference>
<protein>
    <recommendedName>
        <fullName evidence="2">Polymerase nucleotidyl transferase domain-containing protein</fullName>
    </recommendedName>
</protein>
<evidence type="ECO:0000313" key="3">
    <source>
        <dbReference type="EMBL" id="QHT96103.1"/>
    </source>
</evidence>
<keyword evidence="1" id="KW-0472">Membrane</keyword>
<organism evidence="3">
    <name type="scientific">viral metagenome</name>
    <dbReference type="NCBI Taxonomy" id="1070528"/>
    <lineage>
        <taxon>unclassified sequences</taxon>
        <taxon>metagenomes</taxon>
        <taxon>organismal metagenomes</taxon>
    </lineage>
</organism>
<dbReference type="Pfam" id="PF01909">
    <property type="entry name" value="NTP_transf_2"/>
    <property type="match status" value="1"/>
</dbReference>
<proteinExistence type="predicted"/>
<dbReference type="InterPro" id="IPR002934">
    <property type="entry name" value="Polymerase_NTP_transf_dom"/>
</dbReference>
<evidence type="ECO:0000256" key="1">
    <source>
        <dbReference type="SAM" id="Phobius"/>
    </source>
</evidence>
<keyword evidence="1" id="KW-1133">Transmembrane helix</keyword>
<dbReference type="EMBL" id="MN740252">
    <property type="protein sequence ID" value="QHT96103.1"/>
    <property type="molecule type" value="Genomic_DNA"/>
</dbReference>
<reference evidence="3" key="1">
    <citation type="journal article" date="2020" name="Nature">
        <title>Giant virus diversity and host interactions through global metagenomics.</title>
        <authorList>
            <person name="Schulz F."/>
            <person name="Roux S."/>
            <person name="Paez-Espino D."/>
            <person name="Jungbluth S."/>
            <person name="Walsh D.A."/>
            <person name="Denef V.J."/>
            <person name="McMahon K.D."/>
            <person name="Konstantinidis K.T."/>
            <person name="Eloe-Fadrosh E.A."/>
            <person name="Kyrpides N.C."/>
            <person name="Woyke T."/>
        </authorList>
    </citation>
    <scope>NUCLEOTIDE SEQUENCE</scope>
    <source>
        <strain evidence="3">GVMAG-M-3300024301-20</strain>
    </source>
</reference>
<name>A0A6C0IX99_9ZZZZ</name>
<sequence>MNTNIRQDLPRFIKDFFYNLKNYLDADLYFYGSINRSDYIHGKSDIDLAIFTDNEYSVINQLQHFLHASKSEFKKVIWKLEGQMIYGFKIKCDPNLLNGAECEIAIYNNDFKDLLLFEFQRNDNVPLLLFSMLYILKLFYYKIPIMSKKTYANIKKFLFNKVMNNKDSEFLLI</sequence>
<dbReference type="AlphaFoldDB" id="A0A6C0IX99"/>
<feature type="transmembrane region" description="Helical" evidence="1">
    <location>
        <begin position="124"/>
        <end position="141"/>
    </location>
</feature>
<keyword evidence="1" id="KW-0812">Transmembrane</keyword>
<accession>A0A6C0IX99</accession>
<dbReference type="GO" id="GO:0016779">
    <property type="term" value="F:nucleotidyltransferase activity"/>
    <property type="evidence" value="ECO:0007669"/>
    <property type="project" value="InterPro"/>
</dbReference>
<evidence type="ECO:0000259" key="2">
    <source>
        <dbReference type="Pfam" id="PF01909"/>
    </source>
</evidence>
<feature type="domain" description="Polymerase nucleotidyl transferase" evidence="2">
    <location>
        <begin position="22"/>
        <end position="76"/>
    </location>
</feature>